<evidence type="ECO:0000313" key="3">
    <source>
        <dbReference type="Proteomes" id="UP001150238"/>
    </source>
</evidence>
<proteinExistence type="predicted"/>
<organism evidence="2 3">
    <name type="scientific">Lentinula lateritia</name>
    <dbReference type="NCBI Taxonomy" id="40482"/>
    <lineage>
        <taxon>Eukaryota</taxon>
        <taxon>Fungi</taxon>
        <taxon>Dikarya</taxon>
        <taxon>Basidiomycota</taxon>
        <taxon>Agaricomycotina</taxon>
        <taxon>Agaricomycetes</taxon>
        <taxon>Agaricomycetidae</taxon>
        <taxon>Agaricales</taxon>
        <taxon>Marasmiineae</taxon>
        <taxon>Omphalotaceae</taxon>
        <taxon>Lentinula</taxon>
    </lineage>
</organism>
<feature type="compositionally biased region" description="Low complexity" evidence="1">
    <location>
        <begin position="92"/>
        <end position="103"/>
    </location>
</feature>
<name>A0A9W9DVW3_9AGAR</name>
<protein>
    <submittedName>
        <fullName evidence="2">Uncharacterized protein</fullName>
    </submittedName>
</protein>
<evidence type="ECO:0000313" key="2">
    <source>
        <dbReference type="EMBL" id="KAJ4488959.1"/>
    </source>
</evidence>
<evidence type="ECO:0000256" key="1">
    <source>
        <dbReference type="SAM" id="MobiDB-lite"/>
    </source>
</evidence>
<gene>
    <name evidence="2" type="ORF">C8J55DRAFT_557984</name>
</gene>
<dbReference type="AlphaFoldDB" id="A0A9W9DVW3"/>
<feature type="region of interest" description="Disordered" evidence="1">
    <location>
        <begin position="92"/>
        <end position="117"/>
    </location>
</feature>
<sequence length="266" mass="30496">MKKLAARDFEDLLQCTIPAFEGLLPDEHNAQLMKLLYRLGEWHALAKLRMHTDLTLRDLSSCTVVVGTLMREFRDKTCSQFQVVGLPSEQQARSQRQAQIDAQWHSVDPSQPIQRKDTSRKARTLNLFTYKFHAMADYVPTIRWFGTIDSYSTQLGKTRAIPSNVAYDTAHVHQVGFGEGTGPEDLDIPLDVHHSMSNRRDHPVHLTPFLLQQHSDPAKKNFDSRLKDHLLGRLKEIPFDGDYEFTAEEQRDVIIAKEKIYAAKTL</sequence>
<dbReference type="EMBL" id="JANVFS010000008">
    <property type="protein sequence ID" value="KAJ4488959.1"/>
    <property type="molecule type" value="Genomic_DNA"/>
</dbReference>
<dbReference type="Proteomes" id="UP001150238">
    <property type="component" value="Unassembled WGS sequence"/>
</dbReference>
<reference evidence="2" key="2">
    <citation type="journal article" date="2023" name="Proc. Natl. Acad. Sci. U.S.A.">
        <title>A global phylogenomic analysis of the shiitake genus Lentinula.</title>
        <authorList>
            <person name="Sierra-Patev S."/>
            <person name="Min B."/>
            <person name="Naranjo-Ortiz M."/>
            <person name="Looney B."/>
            <person name="Konkel Z."/>
            <person name="Slot J.C."/>
            <person name="Sakamoto Y."/>
            <person name="Steenwyk J.L."/>
            <person name="Rokas A."/>
            <person name="Carro J."/>
            <person name="Camarero S."/>
            <person name="Ferreira P."/>
            <person name="Molpeceres G."/>
            <person name="Ruiz-Duenas F.J."/>
            <person name="Serrano A."/>
            <person name="Henrissat B."/>
            <person name="Drula E."/>
            <person name="Hughes K.W."/>
            <person name="Mata J.L."/>
            <person name="Ishikawa N.K."/>
            <person name="Vargas-Isla R."/>
            <person name="Ushijima S."/>
            <person name="Smith C.A."/>
            <person name="Donoghue J."/>
            <person name="Ahrendt S."/>
            <person name="Andreopoulos W."/>
            <person name="He G."/>
            <person name="LaButti K."/>
            <person name="Lipzen A."/>
            <person name="Ng V."/>
            <person name="Riley R."/>
            <person name="Sandor L."/>
            <person name="Barry K."/>
            <person name="Martinez A.T."/>
            <person name="Xiao Y."/>
            <person name="Gibbons J.G."/>
            <person name="Terashima K."/>
            <person name="Grigoriev I.V."/>
            <person name="Hibbett D."/>
        </authorList>
    </citation>
    <scope>NUCLEOTIDE SEQUENCE</scope>
    <source>
        <strain evidence="2">Sp2 HRB7682 ss15</strain>
    </source>
</reference>
<comment type="caution">
    <text evidence="2">The sequence shown here is derived from an EMBL/GenBank/DDBJ whole genome shotgun (WGS) entry which is preliminary data.</text>
</comment>
<reference evidence="2" key="1">
    <citation type="submission" date="2022-08" db="EMBL/GenBank/DDBJ databases">
        <authorList>
            <consortium name="DOE Joint Genome Institute"/>
            <person name="Min B."/>
            <person name="Riley R."/>
            <person name="Sierra-Patev S."/>
            <person name="Naranjo-Ortiz M."/>
            <person name="Looney B."/>
            <person name="Konkel Z."/>
            <person name="Slot J.C."/>
            <person name="Sakamoto Y."/>
            <person name="Steenwyk J.L."/>
            <person name="Rokas A."/>
            <person name="Carro J."/>
            <person name="Camarero S."/>
            <person name="Ferreira P."/>
            <person name="Molpeceres G."/>
            <person name="Ruiz-Duenas F.J."/>
            <person name="Serrano A."/>
            <person name="Henrissat B."/>
            <person name="Drula E."/>
            <person name="Hughes K.W."/>
            <person name="Mata J.L."/>
            <person name="Ishikawa N.K."/>
            <person name="Vargas-Isla R."/>
            <person name="Ushijima S."/>
            <person name="Smith C.A."/>
            <person name="Ahrendt S."/>
            <person name="Andreopoulos W."/>
            <person name="He G."/>
            <person name="Labutti K."/>
            <person name="Lipzen A."/>
            <person name="Ng V."/>
            <person name="Sandor L."/>
            <person name="Barry K."/>
            <person name="Martinez A.T."/>
            <person name="Xiao Y."/>
            <person name="Gibbons J.G."/>
            <person name="Terashima K."/>
            <person name="Hibbett D.S."/>
            <person name="Grigoriev I.V."/>
        </authorList>
    </citation>
    <scope>NUCLEOTIDE SEQUENCE</scope>
    <source>
        <strain evidence="2">Sp2 HRB7682 ss15</strain>
    </source>
</reference>
<accession>A0A9W9DVW3</accession>